<dbReference type="Proteomes" id="UP000008854">
    <property type="component" value="Unassembled WGS sequence"/>
</dbReference>
<dbReference type="CTD" id="8349709"/>
<dbReference type="GeneID" id="8349709"/>
<dbReference type="WBParaSite" id="Smp_138580.1">
    <property type="protein sequence ID" value="Smp_138580.1"/>
    <property type="gene ID" value="Smp_138580"/>
</dbReference>
<sequence length="85" mass="10051">MAIINNSVSLQHYQPLFDYKVSKSIKNITRKKHTTRAPATMEELEKYIRKTKSRKVPGHNQKTFEIIRRKGLKLKTELPRIMNDI</sequence>
<dbReference type="AlphaFoldDB" id="C4Q5I8"/>
<dbReference type="HOGENOM" id="CLU_2515471_0_0_1"/>
<name>C4Q5I8_SCHMA</name>
<reference evidence="1" key="1">
    <citation type="journal article" date="2012" name="PLoS Negl. Trop. Dis.">
        <title>A systematically improved high quality genome and transcriptome of the human blood fluke Schistosoma mansoni.</title>
        <authorList>
            <person name="Protasio A.V."/>
            <person name="Tsai I.J."/>
            <person name="Babbage A."/>
            <person name="Nichol S."/>
            <person name="Hunt M."/>
            <person name="Aslett M.A."/>
            <person name="De Silva N."/>
            <person name="Velarde G.S."/>
            <person name="Anderson T.J."/>
            <person name="Clark R.C."/>
            <person name="Davidson C."/>
            <person name="Dillon G.P."/>
            <person name="Holroyd N.E."/>
            <person name="LoVerde P.T."/>
            <person name="Lloyd C."/>
            <person name="McQuillan J."/>
            <person name="Oliveira G."/>
            <person name="Otto T.D."/>
            <person name="Parker-Manuel S.J."/>
            <person name="Quail M.A."/>
            <person name="Wilson R.A."/>
            <person name="Zerlotini A."/>
            <person name="Dunne D.W."/>
            <person name="Berriman M."/>
        </authorList>
    </citation>
    <scope>NUCLEOTIDE SEQUENCE [LARGE SCALE GENOMIC DNA]</scope>
    <source>
        <strain evidence="1">Puerto Rican</strain>
    </source>
</reference>
<protein>
    <submittedName>
        <fullName evidence="2">Uncharacterized protein</fullName>
    </submittedName>
</protein>
<dbReference type="InParanoid" id="C4Q5I8"/>
<organism evidence="1 2">
    <name type="scientific">Schistosoma mansoni</name>
    <name type="common">Blood fluke</name>
    <dbReference type="NCBI Taxonomy" id="6183"/>
    <lineage>
        <taxon>Eukaryota</taxon>
        <taxon>Metazoa</taxon>
        <taxon>Spiralia</taxon>
        <taxon>Lophotrochozoa</taxon>
        <taxon>Platyhelminthes</taxon>
        <taxon>Trematoda</taxon>
        <taxon>Digenea</taxon>
        <taxon>Strigeidida</taxon>
        <taxon>Schistosomatoidea</taxon>
        <taxon>Schistosomatidae</taxon>
        <taxon>Schistosoma</taxon>
    </lineage>
</organism>
<dbReference type="KEGG" id="smm:Smp_138580"/>
<evidence type="ECO:0000313" key="2">
    <source>
        <dbReference type="WBParaSite" id="Smp_138580.1"/>
    </source>
</evidence>
<keyword evidence="1" id="KW-1185">Reference proteome</keyword>
<dbReference type="RefSeq" id="XP_018644190.1">
    <property type="nucleotide sequence ID" value="XM_018792780.1"/>
</dbReference>
<reference evidence="2" key="2">
    <citation type="submission" date="2018-12" db="UniProtKB">
        <authorList>
            <consortium name="WormBaseParasite"/>
        </authorList>
    </citation>
    <scope>IDENTIFICATION</scope>
    <source>
        <strain evidence="2">Puerto Rican</strain>
    </source>
</reference>
<proteinExistence type="predicted"/>
<accession>C4Q5I8</accession>
<evidence type="ECO:0000313" key="1">
    <source>
        <dbReference type="Proteomes" id="UP000008854"/>
    </source>
</evidence>